<evidence type="ECO:0000256" key="2">
    <source>
        <dbReference type="ARBA" id="ARBA00022679"/>
    </source>
</evidence>
<dbReference type="SUPFAM" id="SSF53067">
    <property type="entry name" value="Actin-like ATPase domain"/>
    <property type="match status" value="1"/>
</dbReference>
<evidence type="ECO:0000313" key="5">
    <source>
        <dbReference type="EMBL" id="TRY73998.1"/>
    </source>
</evidence>
<comment type="caution">
    <text evidence="5">The sequence shown here is derived from an EMBL/GenBank/DDBJ whole genome shotgun (WGS) entry which is preliminary data.</text>
</comment>
<evidence type="ECO:0000313" key="6">
    <source>
        <dbReference type="Proteomes" id="UP000318571"/>
    </source>
</evidence>
<dbReference type="InterPro" id="IPR043129">
    <property type="entry name" value="ATPase_NBD"/>
</dbReference>
<dbReference type="PANTHER" id="PTHR10196">
    <property type="entry name" value="SUGAR KINASE"/>
    <property type="match status" value="1"/>
</dbReference>
<keyword evidence="2" id="KW-0808">Transferase</keyword>
<dbReference type="GO" id="GO:0005829">
    <property type="term" value="C:cytosol"/>
    <property type="evidence" value="ECO:0007669"/>
    <property type="project" value="TreeGrafter"/>
</dbReference>
<feature type="domain" description="Carbohydrate kinase FGGY N-terminal" evidence="4">
    <location>
        <begin position="38"/>
        <end position="261"/>
    </location>
</feature>
<accession>A0A553P8J8</accession>
<protein>
    <recommendedName>
        <fullName evidence="4">Carbohydrate kinase FGGY N-terminal domain-containing protein</fullName>
    </recommendedName>
</protein>
<organism evidence="5 6">
    <name type="scientific">Tigriopus californicus</name>
    <name type="common">Marine copepod</name>
    <dbReference type="NCBI Taxonomy" id="6832"/>
    <lineage>
        <taxon>Eukaryota</taxon>
        <taxon>Metazoa</taxon>
        <taxon>Ecdysozoa</taxon>
        <taxon>Arthropoda</taxon>
        <taxon>Crustacea</taxon>
        <taxon>Multicrustacea</taxon>
        <taxon>Hexanauplia</taxon>
        <taxon>Copepoda</taxon>
        <taxon>Harpacticoida</taxon>
        <taxon>Harpacticidae</taxon>
        <taxon>Tigriopus</taxon>
    </lineage>
</organism>
<reference evidence="5 6" key="1">
    <citation type="journal article" date="2018" name="Nat. Ecol. Evol.">
        <title>Genomic signatures of mitonuclear coevolution across populations of Tigriopus californicus.</title>
        <authorList>
            <person name="Barreto F.S."/>
            <person name="Watson E.T."/>
            <person name="Lima T.G."/>
            <person name="Willett C.S."/>
            <person name="Edmands S."/>
            <person name="Li W."/>
            <person name="Burton R.S."/>
        </authorList>
    </citation>
    <scope>NUCLEOTIDE SEQUENCE [LARGE SCALE GENOMIC DNA]</scope>
    <source>
        <strain evidence="5 6">San Diego</strain>
    </source>
</reference>
<dbReference type="Pfam" id="PF00370">
    <property type="entry name" value="FGGY_N"/>
    <property type="match status" value="1"/>
</dbReference>
<evidence type="ECO:0000259" key="4">
    <source>
        <dbReference type="Pfam" id="PF00370"/>
    </source>
</evidence>
<gene>
    <name evidence="5" type="ORF">TCAL_06985</name>
</gene>
<name>A0A553P8J8_TIGCA</name>
<evidence type="ECO:0000256" key="1">
    <source>
        <dbReference type="ARBA" id="ARBA00009156"/>
    </source>
</evidence>
<keyword evidence="6" id="KW-1185">Reference proteome</keyword>
<dbReference type="Proteomes" id="UP000318571">
    <property type="component" value="Chromosome 3"/>
</dbReference>
<comment type="similarity">
    <text evidence="1">Belongs to the FGGY kinase family.</text>
</comment>
<evidence type="ECO:0000256" key="3">
    <source>
        <dbReference type="ARBA" id="ARBA00022777"/>
    </source>
</evidence>
<dbReference type="CDD" id="cd07777">
    <property type="entry name" value="ASKHA_NBD_FGGY_SHK"/>
    <property type="match status" value="1"/>
</dbReference>
<dbReference type="PANTHER" id="PTHR10196:SF67">
    <property type="entry name" value="SEDOHEPTULOKINASE"/>
    <property type="match status" value="1"/>
</dbReference>
<sequence>MSALVENPEQSCDLKVMSNIPGHEDVVRHRKSSRNGKIILGIDIGTSSVKIALVDAQRGNLLQSGYKATKNCIGREEQVHVPGADLQDALQIIRIVRSCLSVLDSHFMKAVSHVAICGQMHGVVMWNSADVHTEQPTLSPLFTWQDQRCSSEFIEDLPRSQSHLRIATGYGCATLFWLLKHRPEYLTQFDRCGTVMDFVALKLIGGDRAQMSPQNAASWGFFNTIEEEWNHEILQNSGFPIDMLPKIVKVGSDIGTLTSSWGVIPVGVKVKAPMGDLQCSVRATFENPKTDAVVNVSTSAQISFVMDLGFTPPKVFDPDATIEYLPYESGSYLATAASLNGGNVLDSFVRTLQQWSAFLLKQDEPKGGIPNNPAGVIPKRGGFNQDQIWTKLKLAAVEQSSTELHMDPCIFGERHDADRRGSISNIGPENCYHLGSVVLAMYQGIARNLSSMCPKDKLIENGLTRIVGSGSCLIRNPGLIKAMEETFGLAVVEASSKEDLTNLELTNMAVDFNSKGNACVGAALFTMDYLKR</sequence>
<dbReference type="AlphaFoldDB" id="A0A553P8J8"/>
<keyword evidence="3" id="KW-0418">Kinase</keyword>
<proteinExistence type="inferred from homology"/>
<dbReference type="EMBL" id="VCGU01000007">
    <property type="protein sequence ID" value="TRY73998.1"/>
    <property type="molecule type" value="Genomic_DNA"/>
</dbReference>
<dbReference type="InterPro" id="IPR018484">
    <property type="entry name" value="FGGY_N"/>
</dbReference>
<dbReference type="Gene3D" id="3.30.420.40">
    <property type="match status" value="2"/>
</dbReference>
<dbReference type="STRING" id="6832.A0A553P8J8"/>
<dbReference type="GO" id="GO:0050277">
    <property type="term" value="F:sedoheptulokinase activity"/>
    <property type="evidence" value="ECO:0007669"/>
    <property type="project" value="TreeGrafter"/>
</dbReference>
<dbReference type="GO" id="GO:0006071">
    <property type="term" value="P:glycerol metabolic process"/>
    <property type="evidence" value="ECO:0007669"/>
    <property type="project" value="TreeGrafter"/>
</dbReference>
<dbReference type="OMA" id="TWQDTRC"/>